<feature type="domain" description="DUF2179" evidence="7">
    <location>
        <begin position="239"/>
        <end position="293"/>
    </location>
</feature>
<dbReference type="PANTHER" id="PTHR33545">
    <property type="entry name" value="UPF0750 MEMBRANE PROTEIN YITT-RELATED"/>
    <property type="match status" value="1"/>
</dbReference>
<dbReference type="OrthoDB" id="1758221at2"/>
<dbReference type="Pfam" id="PF02588">
    <property type="entry name" value="YitT_membrane"/>
    <property type="match status" value="1"/>
</dbReference>
<feature type="transmembrane region" description="Helical" evidence="6">
    <location>
        <begin position="125"/>
        <end position="147"/>
    </location>
</feature>
<protein>
    <submittedName>
        <fullName evidence="8">Uncharacterized membrane-anchored protein YitT, contains DUF161 and DUF2179 domains</fullName>
    </submittedName>
</protein>
<sequence>MKRNKSKRKRNLKNMKFFNTPKITLETVLNILSVIAGSFIFAVGINVFMIAGNLGEGGVTGLSIIFLYAFDIPLAISTLVLNGILLVIGFRFLSKRAMYYTIFAVILMSMFLGLTGSWSIENDEIMLNVLFGGLLIGLGNGLVIRIGATTAGSAIIGRIANKYLDMKIANAILAVDLFVILLSLTVLSVQQVLLTVVAMYTAVKVMDFVIEGLNPKKAITIVSTKPEALGTLINSEIGRGVTMVKGKGFYSRQETDILYVVISRSRLVRLKRLIQKYDENAFVVVNDVNSVLGNSFVKE</sequence>
<organism evidence="8 9">
    <name type="scientific">Lacicoccus alkaliphilus DSM 16010</name>
    <dbReference type="NCBI Taxonomy" id="1123231"/>
    <lineage>
        <taxon>Bacteria</taxon>
        <taxon>Bacillati</taxon>
        <taxon>Bacillota</taxon>
        <taxon>Bacilli</taxon>
        <taxon>Bacillales</taxon>
        <taxon>Salinicoccaceae</taxon>
        <taxon>Lacicoccus</taxon>
    </lineage>
</organism>
<evidence type="ECO:0000256" key="4">
    <source>
        <dbReference type="ARBA" id="ARBA00022989"/>
    </source>
</evidence>
<evidence type="ECO:0000313" key="9">
    <source>
        <dbReference type="Proteomes" id="UP000184206"/>
    </source>
</evidence>
<accession>A0A1M7BWC1</accession>
<dbReference type="Pfam" id="PF10035">
    <property type="entry name" value="DUF2179"/>
    <property type="match status" value="1"/>
</dbReference>
<keyword evidence="4 6" id="KW-1133">Transmembrane helix</keyword>
<feature type="transmembrane region" description="Helical" evidence="6">
    <location>
        <begin position="28"/>
        <end position="52"/>
    </location>
</feature>
<dbReference type="PIRSF" id="PIRSF006483">
    <property type="entry name" value="Membrane_protein_YitT"/>
    <property type="match status" value="1"/>
</dbReference>
<keyword evidence="5 6" id="KW-0472">Membrane</keyword>
<evidence type="ECO:0000256" key="1">
    <source>
        <dbReference type="ARBA" id="ARBA00004651"/>
    </source>
</evidence>
<feature type="transmembrane region" description="Helical" evidence="6">
    <location>
        <begin position="97"/>
        <end position="119"/>
    </location>
</feature>
<dbReference type="InterPro" id="IPR003740">
    <property type="entry name" value="YitT"/>
</dbReference>
<dbReference type="STRING" id="1123231.SAMN02745189_00615"/>
<dbReference type="InterPro" id="IPR015867">
    <property type="entry name" value="N-reg_PII/ATP_PRibTrfase_C"/>
</dbReference>
<dbReference type="AlphaFoldDB" id="A0A1M7BWC1"/>
<dbReference type="Proteomes" id="UP000184206">
    <property type="component" value="Unassembled WGS sequence"/>
</dbReference>
<dbReference type="CDD" id="cd16380">
    <property type="entry name" value="YitT_C"/>
    <property type="match status" value="1"/>
</dbReference>
<evidence type="ECO:0000313" key="8">
    <source>
        <dbReference type="EMBL" id="SHL59281.1"/>
    </source>
</evidence>
<evidence type="ECO:0000259" key="7">
    <source>
        <dbReference type="Pfam" id="PF10035"/>
    </source>
</evidence>
<evidence type="ECO:0000256" key="5">
    <source>
        <dbReference type="ARBA" id="ARBA00023136"/>
    </source>
</evidence>
<comment type="subcellular location">
    <subcellularLocation>
        <location evidence="1">Cell membrane</location>
        <topology evidence="1">Multi-pass membrane protein</topology>
    </subcellularLocation>
</comment>
<keyword evidence="3 6" id="KW-0812">Transmembrane</keyword>
<keyword evidence="9" id="KW-1185">Reference proteome</keyword>
<evidence type="ECO:0000256" key="6">
    <source>
        <dbReference type="SAM" id="Phobius"/>
    </source>
</evidence>
<evidence type="ECO:0000256" key="2">
    <source>
        <dbReference type="ARBA" id="ARBA00022475"/>
    </source>
</evidence>
<dbReference type="InterPro" id="IPR051461">
    <property type="entry name" value="UPF0750_membrane"/>
</dbReference>
<evidence type="ECO:0000256" key="3">
    <source>
        <dbReference type="ARBA" id="ARBA00022692"/>
    </source>
</evidence>
<proteinExistence type="predicted"/>
<dbReference type="InterPro" id="IPR019264">
    <property type="entry name" value="DUF2179"/>
</dbReference>
<keyword evidence="2" id="KW-1003">Cell membrane</keyword>
<reference evidence="8 9" key="1">
    <citation type="submission" date="2016-11" db="EMBL/GenBank/DDBJ databases">
        <authorList>
            <person name="Jaros S."/>
            <person name="Januszkiewicz K."/>
            <person name="Wedrychowicz H."/>
        </authorList>
    </citation>
    <scope>NUCLEOTIDE SEQUENCE [LARGE SCALE GENOMIC DNA]</scope>
    <source>
        <strain evidence="8 9">DSM 16010</strain>
    </source>
</reference>
<dbReference type="GO" id="GO:0005886">
    <property type="term" value="C:plasma membrane"/>
    <property type="evidence" value="ECO:0007669"/>
    <property type="project" value="UniProtKB-SubCell"/>
</dbReference>
<gene>
    <name evidence="8" type="ORF">SAMN02745189_00615</name>
</gene>
<feature type="transmembrane region" description="Helical" evidence="6">
    <location>
        <begin position="168"/>
        <end position="186"/>
    </location>
</feature>
<dbReference type="EMBL" id="FRCF01000002">
    <property type="protein sequence ID" value="SHL59281.1"/>
    <property type="molecule type" value="Genomic_DNA"/>
</dbReference>
<feature type="transmembrane region" description="Helical" evidence="6">
    <location>
        <begin position="64"/>
        <end position="90"/>
    </location>
</feature>
<dbReference type="Gene3D" id="3.30.70.120">
    <property type="match status" value="1"/>
</dbReference>
<dbReference type="PANTHER" id="PTHR33545:SF4">
    <property type="entry name" value="UPF0750 MEMBRANE PROTEIN YXKD"/>
    <property type="match status" value="1"/>
</dbReference>
<name>A0A1M7BWC1_9BACL</name>